<dbReference type="Proteomes" id="UP000216246">
    <property type="component" value="Chromosome"/>
</dbReference>
<feature type="domain" description="Predicted hydrolase N-terminal" evidence="2">
    <location>
        <begin position="2"/>
        <end position="115"/>
    </location>
</feature>
<evidence type="ECO:0000313" key="3">
    <source>
        <dbReference type="EMBL" id="ASW92704.1"/>
    </source>
</evidence>
<dbReference type="EMBL" id="CP023147">
    <property type="protein sequence ID" value="ASW92704.1"/>
    <property type="molecule type" value="Genomic_DNA"/>
</dbReference>
<gene>
    <name evidence="3" type="ORF">CKJ54_24570</name>
</gene>
<feature type="region of interest" description="Disordered" evidence="1">
    <location>
        <begin position="118"/>
        <end position="153"/>
    </location>
</feature>
<dbReference type="Pfam" id="PF22905">
    <property type="entry name" value="Hydro_N_hd"/>
    <property type="match status" value="1"/>
</dbReference>
<evidence type="ECO:0000256" key="1">
    <source>
        <dbReference type="SAM" id="MobiDB-lite"/>
    </source>
</evidence>
<dbReference type="InterPro" id="IPR054469">
    <property type="entry name" value="Pred_hydrolase_N"/>
</dbReference>
<evidence type="ECO:0000313" key="4">
    <source>
        <dbReference type="Proteomes" id="UP000216246"/>
    </source>
</evidence>
<feature type="compositionally biased region" description="Basic and acidic residues" evidence="1">
    <location>
        <begin position="130"/>
        <end position="140"/>
    </location>
</feature>
<evidence type="ECO:0000259" key="2">
    <source>
        <dbReference type="Pfam" id="PF22905"/>
    </source>
</evidence>
<proteinExistence type="predicted"/>
<reference evidence="3 4" key="1">
    <citation type="submission" date="2017-08" db="EMBL/GenBank/DDBJ databases">
        <title>Phylogentic analysis of Mycobacterium avium complex whole genomes.</title>
        <authorList>
            <person name="Caverly L.J."/>
            <person name="Spilker T."/>
            <person name="LiPuma J."/>
        </authorList>
    </citation>
    <scope>NUCLEOTIDE SEQUENCE [LARGE SCALE GENOMIC DNA]</scope>
    <source>
        <strain evidence="3 4">FLAC0026</strain>
    </source>
</reference>
<organism evidence="3 4">
    <name type="scientific">Mycobacterium marseillense</name>
    <dbReference type="NCBI Taxonomy" id="701042"/>
    <lineage>
        <taxon>Bacteria</taxon>
        <taxon>Bacillati</taxon>
        <taxon>Actinomycetota</taxon>
        <taxon>Actinomycetes</taxon>
        <taxon>Mycobacteriales</taxon>
        <taxon>Mycobacteriaceae</taxon>
        <taxon>Mycobacterium</taxon>
        <taxon>Mycobacterium avium complex (MAC)</taxon>
    </lineage>
</organism>
<feature type="compositionally biased region" description="Polar residues" evidence="1">
    <location>
        <begin position="141"/>
        <end position="150"/>
    </location>
</feature>
<protein>
    <recommendedName>
        <fullName evidence="2">Predicted hydrolase N-terminal domain-containing protein</fullName>
    </recommendedName>
</protein>
<dbReference type="KEGG" id="mmal:CKJ54_24570"/>
<dbReference type="AlphaFoldDB" id="A0AAD0E1B4"/>
<sequence length="433" mass="44392">MQRATASLGVQAAQLPKIGIELENIAAALAEAQQSGKTVISTLESQLRGIDNELGRALALEDSGDLTPAEEDLVEDHIAELVDDAISDTKSAVVQLRSIRNGYSDHLQKSLATLRVQDGYDPAPIQGIDDDQRGPGDRNRNAVNSYNATQRARDEALLNSSGPMTPEKAEAAARLCDYTTATNRAADPDAQRLASERLNDFVTARIVGPLPVDRVMGGDARTRAQMRLEWQKKLEQGLSGAAPMTPDQVTQLLDNSEQQGRVMVMRQAAKALEQRGMWPSTASAVVSQMAQGMPLSAVAHYDATLVGTGGAGLEASAAAVSNGAHNLPGSMGVLSRADAELLASVGKRLGWAGSVADLALAGVEVSEGAPGGQTIGQAVGGVGGGMAGGWVAGAIGGSMFGPGGAFVGAIIGSVFGGLGGGKVGGVVGSQLDH</sequence>
<name>A0AAD0E1B4_9MYCO</name>
<accession>A0AAD0E1B4</accession>